<feature type="compositionally biased region" description="Low complexity" evidence="1">
    <location>
        <begin position="57"/>
        <end position="69"/>
    </location>
</feature>
<evidence type="ECO:0000313" key="2">
    <source>
        <dbReference type="EMBL" id="MBB5234703.1"/>
    </source>
</evidence>
<dbReference type="AlphaFoldDB" id="A0A7W8GFW2"/>
<keyword evidence="3" id="KW-1185">Reference proteome</keyword>
<organism evidence="2 3">
    <name type="scientific">Deinococcus budaensis</name>
    <dbReference type="NCBI Taxonomy" id="1665626"/>
    <lineage>
        <taxon>Bacteria</taxon>
        <taxon>Thermotogati</taxon>
        <taxon>Deinococcota</taxon>
        <taxon>Deinococci</taxon>
        <taxon>Deinococcales</taxon>
        <taxon>Deinococcaceae</taxon>
        <taxon>Deinococcus</taxon>
    </lineage>
</organism>
<gene>
    <name evidence="2" type="ORF">HNQ09_002146</name>
</gene>
<name>A0A7W8GFW2_9DEIO</name>
<evidence type="ECO:0000256" key="1">
    <source>
        <dbReference type="SAM" id="MobiDB-lite"/>
    </source>
</evidence>
<proteinExistence type="predicted"/>
<sequence>MDVPREAADFVLLFRDLAVLGRGIRRGRVTFVHPLKAVFTTTRANFGNYAEHGGHGPVPAMPAAAAQADSAERLPPGPAQHGKCR</sequence>
<dbReference type="RefSeq" id="WP_184028869.1">
    <property type="nucleotide sequence ID" value="NZ_JACHFN010000007.1"/>
</dbReference>
<protein>
    <submittedName>
        <fullName evidence="2">Uncharacterized protein</fullName>
    </submittedName>
</protein>
<dbReference type="EMBL" id="JACHFN010000007">
    <property type="protein sequence ID" value="MBB5234703.1"/>
    <property type="molecule type" value="Genomic_DNA"/>
</dbReference>
<comment type="caution">
    <text evidence="2">The sequence shown here is derived from an EMBL/GenBank/DDBJ whole genome shotgun (WGS) entry which is preliminary data.</text>
</comment>
<feature type="region of interest" description="Disordered" evidence="1">
    <location>
        <begin position="57"/>
        <end position="85"/>
    </location>
</feature>
<reference evidence="2 3" key="1">
    <citation type="submission" date="2020-08" db="EMBL/GenBank/DDBJ databases">
        <title>Genomic Encyclopedia of Type Strains, Phase IV (KMG-IV): sequencing the most valuable type-strain genomes for metagenomic binning, comparative biology and taxonomic classification.</title>
        <authorList>
            <person name="Goeker M."/>
        </authorList>
    </citation>
    <scope>NUCLEOTIDE SEQUENCE [LARGE SCALE GENOMIC DNA]</scope>
    <source>
        <strain evidence="2 3">DSM 101791</strain>
    </source>
</reference>
<dbReference type="Proteomes" id="UP000525389">
    <property type="component" value="Unassembled WGS sequence"/>
</dbReference>
<accession>A0A7W8GFW2</accession>
<evidence type="ECO:0000313" key="3">
    <source>
        <dbReference type="Proteomes" id="UP000525389"/>
    </source>
</evidence>